<reference evidence="2" key="2">
    <citation type="submission" date="2022-08" db="EMBL/GenBank/DDBJ databases">
        <authorList>
            <person name="Poehlein A."/>
            <person name="Guzman J."/>
            <person name="Daniel R."/>
            <person name="Vilcinskas A."/>
        </authorList>
    </citation>
    <scope>NUCLEOTIDE SEQUENCE</scope>
    <source>
        <strain evidence="2">G314FT</strain>
    </source>
</reference>
<gene>
    <name evidence="2" type="ORF">G314FT_17430</name>
</gene>
<evidence type="ECO:0000313" key="3">
    <source>
        <dbReference type="Proteomes" id="UP001058273"/>
    </source>
</evidence>
<protein>
    <recommendedName>
        <fullName evidence="1">Phage replisome organiser N-terminal domain-containing protein</fullName>
    </recommendedName>
</protein>
<dbReference type="InterPro" id="IPR010056">
    <property type="entry name" value="Phage_rep_org__N"/>
</dbReference>
<dbReference type="EMBL" id="CP102451">
    <property type="protein sequence ID" value="UUV99582.1"/>
    <property type="molecule type" value="Genomic_DNA"/>
</dbReference>
<keyword evidence="3" id="KW-1185">Reference proteome</keyword>
<name>A0ABY5P182_9ENTE</name>
<dbReference type="Pfam" id="PF09681">
    <property type="entry name" value="Phage_rep_org_N"/>
    <property type="match status" value="1"/>
</dbReference>
<dbReference type="RefSeq" id="WP_257700651.1">
    <property type="nucleotide sequence ID" value="NZ_CP102451.1"/>
</dbReference>
<proteinExistence type="predicted"/>
<sequence>MSNKYKNNPNNKRYYWLQLKTDFFDQKEIKLLRKIAGGDTYTIIYLKMLLASLKDEGRLYFEAIGDDFAEEIALLIDEDTENVSITLKFLQAKGLIEIEEQDEYFLNRVPEMIGSESYSAERVRRYRQKKLLQNDVMNEQCNDSALQSNTHVTKSIYKEDIKIDNKNIDQSSSKEADKVSLKNRFESIWELYPKKQGKTKAFESYKRAIKDGVTDEQIIKGINDYKKQIELQRTDTQYIKQGSTFFNQRNYLDEFVTGKNNKQVPAKKIEKEWQEHYERAGKIDLSKDIESFMDDLPY</sequence>
<feature type="domain" description="Phage replisome organiser N-terminal" evidence="1">
    <location>
        <begin position="16"/>
        <end position="130"/>
    </location>
</feature>
<organism evidence="2 3">
    <name type="scientific">Vagococcus luciliae</name>
    <dbReference type="NCBI Taxonomy" id="2920380"/>
    <lineage>
        <taxon>Bacteria</taxon>
        <taxon>Bacillati</taxon>
        <taxon>Bacillota</taxon>
        <taxon>Bacilli</taxon>
        <taxon>Lactobacillales</taxon>
        <taxon>Enterococcaceae</taxon>
        <taxon>Vagococcus</taxon>
    </lineage>
</organism>
<dbReference type="NCBIfam" id="TIGR01714">
    <property type="entry name" value="phage_rep_org_N"/>
    <property type="match status" value="1"/>
</dbReference>
<reference evidence="2" key="1">
    <citation type="submission" date="2022-08" db="EMBL/GenBank/DDBJ databases">
        <title>Genome sequence of Vagococcus luciliae DSM 112651.</title>
        <authorList>
            <person name="Juan G."/>
            <person name="Anja P."/>
            <person name="Rolf D."/>
            <person name="Kampfer P."/>
            <person name="Vilcinskas A."/>
        </authorList>
    </citation>
    <scope>NUCLEOTIDE SEQUENCE</scope>
    <source>
        <strain evidence="2">G314FT</strain>
    </source>
</reference>
<evidence type="ECO:0000259" key="1">
    <source>
        <dbReference type="Pfam" id="PF09681"/>
    </source>
</evidence>
<dbReference type="Proteomes" id="UP001058273">
    <property type="component" value="Chromosome"/>
</dbReference>
<accession>A0ABY5P182</accession>
<evidence type="ECO:0000313" key="2">
    <source>
        <dbReference type="EMBL" id="UUV99582.1"/>
    </source>
</evidence>